<evidence type="ECO:0000313" key="2">
    <source>
        <dbReference type="EMBL" id="OMO60156.1"/>
    </source>
</evidence>
<accession>A0A1R3GQ28</accession>
<evidence type="ECO:0000259" key="1">
    <source>
        <dbReference type="Pfam" id="PF03101"/>
    </source>
</evidence>
<keyword evidence="3" id="KW-1185">Reference proteome</keyword>
<dbReference type="AlphaFoldDB" id="A0A1R3GQ28"/>
<organism evidence="2 3">
    <name type="scientific">Corchorus olitorius</name>
    <dbReference type="NCBI Taxonomy" id="93759"/>
    <lineage>
        <taxon>Eukaryota</taxon>
        <taxon>Viridiplantae</taxon>
        <taxon>Streptophyta</taxon>
        <taxon>Embryophyta</taxon>
        <taxon>Tracheophyta</taxon>
        <taxon>Spermatophyta</taxon>
        <taxon>Magnoliopsida</taxon>
        <taxon>eudicotyledons</taxon>
        <taxon>Gunneridae</taxon>
        <taxon>Pentapetalae</taxon>
        <taxon>rosids</taxon>
        <taxon>malvids</taxon>
        <taxon>Malvales</taxon>
        <taxon>Malvaceae</taxon>
        <taxon>Grewioideae</taxon>
        <taxon>Apeibeae</taxon>
        <taxon>Corchorus</taxon>
    </lineage>
</organism>
<feature type="domain" description="FAR1" evidence="1">
    <location>
        <begin position="11"/>
        <end position="101"/>
    </location>
</feature>
<dbReference type="PANTHER" id="PTHR46328:SF27">
    <property type="entry name" value="OS12G0287500 PROTEIN"/>
    <property type="match status" value="1"/>
</dbReference>
<dbReference type="Pfam" id="PF03101">
    <property type="entry name" value="FAR1"/>
    <property type="match status" value="1"/>
</dbReference>
<dbReference type="EMBL" id="AWUE01021951">
    <property type="protein sequence ID" value="OMO60156.1"/>
    <property type="molecule type" value="Genomic_DNA"/>
</dbReference>
<dbReference type="OrthoDB" id="1221151at2759"/>
<dbReference type="Proteomes" id="UP000187203">
    <property type="component" value="Unassembled WGS sequence"/>
</dbReference>
<dbReference type="PANTHER" id="PTHR46328">
    <property type="entry name" value="FAR-RED IMPAIRED RESPONSIVE (FAR1) FAMILY PROTEIN-RELATED"/>
    <property type="match status" value="1"/>
</dbReference>
<gene>
    <name evidence="2" type="ORF">COLO4_33921</name>
</gene>
<dbReference type="STRING" id="93759.A0A1R3GQ28"/>
<protein>
    <recommendedName>
        <fullName evidence="1">FAR1 domain-containing protein</fullName>
    </recommendedName>
</protein>
<dbReference type="InterPro" id="IPR004330">
    <property type="entry name" value="FAR1_DNA_bnd_dom"/>
</dbReference>
<reference evidence="3" key="1">
    <citation type="submission" date="2013-09" db="EMBL/GenBank/DDBJ databases">
        <title>Corchorus olitorius genome sequencing.</title>
        <authorList>
            <person name="Alam M."/>
            <person name="Haque M.S."/>
            <person name="Islam M.S."/>
            <person name="Emdad E.M."/>
            <person name="Islam M.M."/>
            <person name="Ahmed B."/>
            <person name="Halim A."/>
            <person name="Hossen Q.M.M."/>
            <person name="Hossain M.Z."/>
            <person name="Ahmed R."/>
            <person name="Khan M.M."/>
            <person name="Islam R."/>
            <person name="Rashid M.M."/>
            <person name="Khan S.A."/>
            <person name="Rahman M.S."/>
            <person name="Alam M."/>
            <person name="Yahiya A.S."/>
            <person name="Khan M.S."/>
            <person name="Azam M.S."/>
            <person name="Haque T."/>
            <person name="Lashkar M.Z.H."/>
            <person name="Akhand A.I."/>
            <person name="Morshed G."/>
            <person name="Roy S."/>
            <person name="Uddin K.S."/>
            <person name="Rabeya T."/>
            <person name="Hossain A.S."/>
            <person name="Chowdhury A."/>
            <person name="Snigdha A.R."/>
            <person name="Mortoza M.S."/>
            <person name="Matin S.A."/>
            <person name="Hoque S.M.E."/>
            <person name="Islam M.K."/>
            <person name="Roy D.K."/>
            <person name="Haider R."/>
            <person name="Moosa M.M."/>
            <person name="Elias S.M."/>
            <person name="Hasan A.M."/>
            <person name="Jahan S."/>
            <person name="Shafiuddin M."/>
            <person name="Mahmood N."/>
            <person name="Shommy N.S."/>
        </authorList>
    </citation>
    <scope>NUCLEOTIDE SEQUENCE [LARGE SCALE GENOMIC DNA]</scope>
    <source>
        <strain evidence="3">cv. O-4</strain>
    </source>
</reference>
<proteinExistence type="predicted"/>
<sequence>MEFQSLEEALEYYTKFAKHEGFGIPKSNITKSRKTQLIIGQEFVCSKEGLRAKKYLQREDRVQPPPVETRVECKAMIYVSKKADDKWSISRFIRDHNHELVTPKSA</sequence>
<name>A0A1R3GQ28_9ROSI</name>
<evidence type="ECO:0000313" key="3">
    <source>
        <dbReference type="Proteomes" id="UP000187203"/>
    </source>
</evidence>
<comment type="caution">
    <text evidence="2">The sequence shown here is derived from an EMBL/GenBank/DDBJ whole genome shotgun (WGS) entry which is preliminary data.</text>
</comment>